<dbReference type="SMART" id="SM00179">
    <property type="entry name" value="EGF_CA"/>
    <property type="match status" value="2"/>
</dbReference>
<feature type="disulfide bond" evidence="12">
    <location>
        <begin position="1"/>
        <end position="13"/>
    </location>
</feature>
<dbReference type="EMBL" id="EAAA01001101">
    <property type="status" value="NOT_ANNOTATED_CDS"/>
    <property type="molecule type" value="Genomic_DNA"/>
</dbReference>
<dbReference type="OMA" id="CQDIDYC"/>
<reference evidence="16" key="3">
    <citation type="submission" date="2025-08" db="UniProtKB">
        <authorList>
            <consortium name="Ensembl"/>
        </authorList>
    </citation>
    <scope>IDENTIFICATION</scope>
</reference>
<dbReference type="PRINTS" id="PR00261">
    <property type="entry name" value="LDLRECEPTOR"/>
</dbReference>
<protein>
    <recommendedName>
        <fullName evidence="18">EGF-like domain-containing protein</fullName>
    </recommendedName>
</protein>
<dbReference type="CDD" id="cd00112">
    <property type="entry name" value="LDLa"/>
    <property type="match status" value="6"/>
</dbReference>
<dbReference type="InterPro" id="IPR051221">
    <property type="entry name" value="LDLR-related"/>
</dbReference>
<dbReference type="PROSITE" id="PS01209">
    <property type="entry name" value="LDLRA_1"/>
    <property type="match status" value="2"/>
</dbReference>
<proteinExistence type="predicted"/>
<feature type="domain" description="EGF-like" evidence="15">
    <location>
        <begin position="380"/>
        <end position="417"/>
    </location>
</feature>
<evidence type="ECO:0000256" key="2">
    <source>
        <dbReference type="ARBA" id="ARBA00022536"/>
    </source>
</evidence>
<feature type="disulfide bond" evidence="12">
    <location>
        <begin position="144"/>
        <end position="159"/>
    </location>
</feature>
<keyword evidence="3" id="KW-0254">Endocytosis</keyword>
<dbReference type="STRING" id="7719.ENSCINP00000005121"/>
<dbReference type="Gene3D" id="2.120.10.30">
    <property type="entry name" value="TolB, C-terminal domain"/>
    <property type="match status" value="1"/>
</dbReference>
<feature type="disulfide bond" evidence="12">
    <location>
        <begin position="8"/>
        <end position="26"/>
    </location>
</feature>
<evidence type="ECO:0008006" key="18">
    <source>
        <dbReference type="Google" id="ProtNLM"/>
    </source>
</evidence>
<dbReference type="GO" id="GO:0005886">
    <property type="term" value="C:plasma membrane"/>
    <property type="evidence" value="ECO:0000318"/>
    <property type="project" value="GO_Central"/>
</dbReference>
<dbReference type="FunFam" id="2.120.10.30:FF:000241">
    <property type="entry name" value="Low-density lipoprotein receptor-related protein 6"/>
    <property type="match status" value="1"/>
</dbReference>
<feature type="domain" description="EGF-like calcium-binding" evidence="14">
    <location>
        <begin position="342"/>
        <end position="376"/>
    </location>
</feature>
<evidence type="ECO:0000256" key="4">
    <source>
        <dbReference type="ARBA" id="ARBA00022692"/>
    </source>
</evidence>
<dbReference type="InterPro" id="IPR011042">
    <property type="entry name" value="6-blade_b-propeller_TolB-like"/>
</dbReference>
<keyword evidence="10" id="KW-0675">Receptor</keyword>
<dbReference type="SUPFAM" id="SSF57424">
    <property type="entry name" value="LDL receptor-like module"/>
    <property type="match status" value="6"/>
</dbReference>
<keyword evidence="9 12" id="KW-1015">Disulfide bond</keyword>
<dbReference type="Pfam" id="PF00057">
    <property type="entry name" value="Ldl_recept_a"/>
    <property type="match status" value="6"/>
</dbReference>
<feature type="domain" description="EGF-like calcium-binding" evidence="14">
    <location>
        <begin position="377"/>
        <end position="417"/>
    </location>
</feature>
<dbReference type="Pfam" id="PF00058">
    <property type="entry name" value="Ldl_recept_b"/>
    <property type="match status" value="1"/>
</dbReference>
<dbReference type="PANTHER" id="PTHR22722">
    <property type="entry name" value="LOW-DENSITY LIPOPROTEIN RECEPTOR-RELATED PROTEIN 2-RELATED"/>
    <property type="match status" value="1"/>
</dbReference>
<dbReference type="PROSITE" id="PS50068">
    <property type="entry name" value="LDLRA_2"/>
    <property type="match status" value="6"/>
</dbReference>
<dbReference type="FunFam" id="4.10.400.10:FF:000001">
    <property type="entry name" value="Low-density lipoprotein receptor-related protein 1"/>
    <property type="match status" value="1"/>
</dbReference>
<dbReference type="Gene3D" id="2.10.25.10">
    <property type="entry name" value="Laminin"/>
    <property type="match status" value="3"/>
</dbReference>
<dbReference type="GO" id="GO:0006897">
    <property type="term" value="P:endocytosis"/>
    <property type="evidence" value="ECO:0007669"/>
    <property type="project" value="UniProtKB-KW"/>
</dbReference>
<name>F6YEL1_CIOIN</name>
<feature type="disulfide bond" evidence="12">
    <location>
        <begin position="132"/>
        <end position="150"/>
    </location>
</feature>
<feature type="disulfide bond" evidence="12">
    <location>
        <begin position="91"/>
        <end position="109"/>
    </location>
</feature>
<dbReference type="PANTHER" id="PTHR22722:SF14">
    <property type="entry name" value="MEGALIN, ISOFORM A"/>
    <property type="match status" value="1"/>
</dbReference>
<dbReference type="InParanoid" id="F6YEL1"/>
<dbReference type="InterPro" id="IPR009030">
    <property type="entry name" value="Growth_fac_rcpt_cys_sf"/>
</dbReference>
<evidence type="ECO:0000256" key="7">
    <source>
        <dbReference type="ARBA" id="ARBA00022989"/>
    </source>
</evidence>
<evidence type="ECO:0000313" key="16">
    <source>
        <dbReference type="Ensembl" id="ENSCINP00000005121.3"/>
    </source>
</evidence>
<feature type="domain" description="EGF-like" evidence="15">
    <location>
        <begin position="713"/>
        <end position="754"/>
    </location>
</feature>
<comment type="caution">
    <text evidence="12">Lacks conserved residue(s) required for the propagation of feature annotation.</text>
</comment>
<keyword evidence="8" id="KW-0472">Membrane</keyword>
<keyword evidence="6" id="KW-0677">Repeat</keyword>
<dbReference type="FunCoup" id="F6YEL1">
    <property type="interactions" value="70"/>
</dbReference>
<dbReference type="HOGENOM" id="CLU_008163_4_0_1"/>
<comment type="subcellular location">
    <subcellularLocation>
        <location evidence="1">Membrane</location>
        <topology evidence="1">Single-pass type I membrane protein</topology>
    </subcellularLocation>
</comment>
<feature type="repeat" description="LDL-receptor class B" evidence="13">
    <location>
        <begin position="564"/>
        <end position="611"/>
    </location>
</feature>
<evidence type="ECO:0000313" key="17">
    <source>
        <dbReference type="Proteomes" id="UP000008144"/>
    </source>
</evidence>
<dbReference type="Gene3D" id="4.10.400.10">
    <property type="entry name" value="Low-density Lipoprotein Receptor"/>
    <property type="match status" value="6"/>
</dbReference>
<dbReference type="InterPro" id="IPR000742">
    <property type="entry name" value="EGF"/>
</dbReference>
<evidence type="ECO:0000256" key="5">
    <source>
        <dbReference type="ARBA" id="ARBA00022729"/>
    </source>
</evidence>
<dbReference type="InterPro" id="IPR036055">
    <property type="entry name" value="LDL_receptor-like_sf"/>
</dbReference>
<feature type="disulfide bond" evidence="12">
    <location>
        <begin position="194"/>
        <end position="209"/>
    </location>
</feature>
<evidence type="ECO:0000256" key="11">
    <source>
        <dbReference type="ARBA" id="ARBA00023180"/>
    </source>
</evidence>
<reference evidence="16" key="4">
    <citation type="submission" date="2025-09" db="UniProtKB">
        <authorList>
            <consortium name="Ensembl"/>
        </authorList>
    </citation>
    <scope>IDENTIFICATION</scope>
</reference>
<evidence type="ECO:0000256" key="13">
    <source>
        <dbReference type="PROSITE-ProRule" id="PRU00461"/>
    </source>
</evidence>
<dbReference type="SMART" id="SM00135">
    <property type="entry name" value="LY"/>
    <property type="match status" value="5"/>
</dbReference>
<dbReference type="InterPro" id="IPR023415">
    <property type="entry name" value="LDLR_class-A_CS"/>
</dbReference>
<feature type="domain" description="EGF-like" evidence="15">
    <location>
        <begin position="341"/>
        <end position="376"/>
    </location>
</feature>
<dbReference type="InterPro" id="IPR000033">
    <property type="entry name" value="LDLR_classB_rpt"/>
</dbReference>
<dbReference type="Proteomes" id="UP000008144">
    <property type="component" value="Chromosome 13"/>
</dbReference>
<dbReference type="SMART" id="SM00192">
    <property type="entry name" value="LDLa"/>
    <property type="match status" value="6"/>
</dbReference>
<dbReference type="SUPFAM" id="SSF57184">
    <property type="entry name" value="Growth factor receptor domain"/>
    <property type="match status" value="1"/>
</dbReference>
<feature type="domain" description="EGF-like" evidence="15">
    <location>
        <begin position="83"/>
        <end position="120"/>
    </location>
</feature>
<sequence length="763" mass="85506">CAEQQFQCDNGICIVKKWVCDGDNDCHDNSDEKIEICAKKNCSDGWFLCSNSSVCILSRWVCDGESDCPGGEDETPEVCRGRSCPSGQFLCPSGLCIPDIWRCDLDDDCHNGFDESDNCTYASCRTGVEFSCLSGRCIALEWACDGEDDCGDGSDEEDCSATTTPSTATKCAENEMQCSNETSLARCMPSRWRCDGDEDCPDGSDEAGCLCIYTPSIHRCGYGLYLCNSTSKCILEAWVCDGADDCYDGSDEANCDCPQNITSKYQQIRCITVIGKSDCVNKCDHNVDCISGQDELNCKFSTLKTYLYNHINAMFFLNTKFKLPVFSNLTILSTFAGNHGVCANSGCSHSCTPTNTGFECSCPKGKELSSDHATCQDIDYCRHRGTCAHICHTTPRAYHCSCHKNWKIDHYDVTKCVYDKPAPPPFIIFSNKRSLKYMELNTTSIHENERKRKFQYLVEGFRQVLGLDFHYHRNLIFFTDIIQDTITRATLTYNAEVSDQQAIITQGIMTPEGIAVDWINDKIYFVESTLNQIQMATLEGNMRTVVVAEQLVNPRGVAVDPRFGYLFWTDWGVGNSRVERSTLAGDDRVQIWKADGDGDGWPNGLTIDYMENRVYWADAKYDIIWSSKYDASDHVMAVQRVDWLTHPFGVTTFNDLVIWTDWRTTVIASANKWTGENSTVIELGYNPPLDVKVYHESRQPMFINDTSQAPNNPCLNHTCEGLCIPVPTATANHLTHKCSCPHFYKLSTDGVSCEKIQNFLLFS</sequence>
<feature type="disulfide bond" evidence="12">
    <location>
        <begin position="84"/>
        <end position="96"/>
    </location>
</feature>
<dbReference type="SUPFAM" id="SSF63825">
    <property type="entry name" value="YWTD domain"/>
    <property type="match status" value="1"/>
</dbReference>
<organism evidence="16 17">
    <name type="scientific">Ciona intestinalis</name>
    <name type="common">Transparent sea squirt</name>
    <name type="synonym">Ascidia intestinalis</name>
    <dbReference type="NCBI Taxonomy" id="7719"/>
    <lineage>
        <taxon>Eukaryota</taxon>
        <taxon>Metazoa</taxon>
        <taxon>Chordata</taxon>
        <taxon>Tunicata</taxon>
        <taxon>Ascidiacea</taxon>
        <taxon>Phlebobranchia</taxon>
        <taxon>Cionidae</taxon>
        <taxon>Ciona</taxon>
    </lineage>
</organism>
<keyword evidence="7" id="KW-1133">Transmembrane helix</keyword>
<keyword evidence="17" id="KW-1185">Reference proteome</keyword>
<reference evidence="17" key="1">
    <citation type="journal article" date="2002" name="Science">
        <title>The draft genome of Ciona intestinalis: insights into chordate and vertebrate origins.</title>
        <authorList>
            <person name="Dehal P."/>
            <person name="Satou Y."/>
            <person name="Campbell R.K."/>
            <person name="Chapman J."/>
            <person name="Degnan B."/>
            <person name="De Tomaso A."/>
            <person name="Davidson B."/>
            <person name="Di Gregorio A."/>
            <person name="Gelpke M."/>
            <person name="Goodstein D.M."/>
            <person name="Harafuji N."/>
            <person name="Hastings K.E."/>
            <person name="Ho I."/>
            <person name="Hotta K."/>
            <person name="Huang W."/>
            <person name="Kawashima T."/>
            <person name="Lemaire P."/>
            <person name="Martinez D."/>
            <person name="Meinertzhagen I.A."/>
            <person name="Necula S."/>
            <person name="Nonaka M."/>
            <person name="Putnam N."/>
            <person name="Rash S."/>
            <person name="Saiga H."/>
            <person name="Satake M."/>
            <person name="Terry A."/>
            <person name="Yamada L."/>
            <person name="Wang H.G."/>
            <person name="Awazu S."/>
            <person name="Azumi K."/>
            <person name="Boore J."/>
            <person name="Branno M."/>
            <person name="Chin-Bow S."/>
            <person name="DeSantis R."/>
            <person name="Doyle S."/>
            <person name="Francino P."/>
            <person name="Keys D.N."/>
            <person name="Haga S."/>
            <person name="Hayashi H."/>
            <person name="Hino K."/>
            <person name="Imai K.S."/>
            <person name="Inaba K."/>
            <person name="Kano S."/>
            <person name="Kobayashi K."/>
            <person name="Kobayashi M."/>
            <person name="Lee B.I."/>
            <person name="Makabe K.W."/>
            <person name="Manohar C."/>
            <person name="Matassi G."/>
            <person name="Medina M."/>
            <person name="Mochizuki Y."/>
            <person name="Mount S."/>
            <person name="Morishita T."/>
            <person name="Miura S."/>
            <person name="Nakayama A."/>
            <person name="Nishizaka S."/>
            <person name="Nomoto H."/>
            <person name="Ohta F."/>
            <person name="Oishi K."/>
            <person name="Rigoutsos I."/>
            <person name="Sano M."/>
            <person name="Sasaki A."/>
            <person name="Sasakura Y."/>
            <person name="Shoguchi E."/>
            <person name="Shin-i T."/>
            <person name="Spagnuolo A."/>
            <person name="Stainier D."/>
            <person name="Suzuki M.M."/>
            <person name="Tassy O."/>
            <person name="Takatori N."/>
            <person name="Tokuoka M."/>
            <person name="Yagi K."/>
            <person name="Yoshizaki F."/>
            <person name="Wada S."/>
            <person name="Zhang C."/>
            <person name="Hyatt P.D."/>
            <person name="Larimer F."/>
            <person name="Detter C."/>
            <person name="Doggett N."/>
            <person name="Glavina T."/>
            <person name="Hawkins T."/>
            <person name="Richardson P."/>
            <person name="Lucas S."/>
            <person name="Kohara Y."/>
            <person name="Levine M."/>
            <person name="Satoh N."/>
            <person name="Rokhsar D.S."/>
        </authorList>
    </citation>
    <scope>NUCLEOTIDE SEQUENCE [LARGE SCALE GENOMIC DNA]</scope>
</reference>
<evidence type="ECO:0000256" key="12">
    <source>
        <dbReference type="PROSITE-ProRule" id="PRU00124"/>
    </source>
</evidence>
<evidence type="ECO:0000256" key="9">
    <source>
        <dbReference type="ARBA" id="ARBA00023157"/>
    </source>
</evidence>
<dbReference type="GO" id="GO:0005509">
    <property type="term" value="F:calcium ion binding"/>
    <property type="evidence" value="ECO:0007669"/>
    <property type="project" value="InterPro"/>
</dbReference>
<accession>F6YEL1</accession>
<keyword evidence="5" id="KW-0732">Signal</keyword>
<dbReference type="InterPro" id="IPR001881">
    <property type="entry name" value="EGF-like_Ca-bd_dom"/>
</dbReference>
<dbReference type="InterPro" id="IPR002172">
    <property type="entry name" value="LDrepeatLR_classA_rpt"/>
</dbReference>
<evidence type="ECO:0000256" key="1">
    <source>
        <dbReference type="ARBA" id="ARBA00004479"/>
    </source>
</evidence>
<dbReference type="Ensembl" id="ENSCINT00000005121.3">
    <property type="protein sequence ID" value="ENSCINP00000005121.3"/>
    <property type="gene ID" value="ENSCING00000002514.3"/>
</dbReference>
<evidence type="ECO:0000256" key="10">
    <source>
        <dbReference type="ARBA" id="ARBA00023170"/>
    </source>
</evidence>
<dbReference type="PROSITE" id="PS51120">
    <property type="entry name" value="LDLRB"/>
    <property type="match status" value="2"/>
</dbReference>
<feature type="disulfide bond" evidence="12">
    <location>
        <begin position="240"/>
        <end position="255"/>
    </location>
</feature>
<evidence type="ECO:0000256" key="8">
    <source>
        <dbReference type="ARBA" id="ARBA00023136"/>
    </source>
</evidence>
<keyword evidence="11" id="KW-0325">Glycoprotein</keyword>
<evidence type="ECO:0000259" key="14">
    <source>
        <dbReference type="SMART" id="SM00179"/>
    </source>
</evidence>
<keyword evidence="4" id="KW-0812">Transmembrane</keyword>
<feature type="repeat" description="LDL-receptor class B" evidence="13">
    <location>
        <begin position="521"/>
        <end position="563"/>
    </location>
</feature>
<keyword evidence="2" id="KW-0245">EGF-like domain</keyword>
<evidence type="ECO:0000259" key="15">
    <source>
        <dbReference type="SMART" id="SM00181"/>
    </source>
</evidence>
<evidence type="ECO:0000256" key="3">
    <source>
        <dbReference type="ARBA" id="ARBA00022583"/>
    </source>
</evidence>
<evidence type="ECO:0000256" key="6">
    <source>
        <dbReference type="ARBA" id="ARBA00022737"/>
    </source>
</evidence>
<reference evidence="16" key="2">
    <citation type="journal article" date="2008" name="Genome Biol.">
        <title>Improved genome assembly and evidence-based global gene model set for the chordate Ciona intestinalis: new insight into intron and operon populations.</title>
        <authorList>
            <person name="Satou Y."/>
            <person name="Mineta K."/>
            <person name="Ogasawara M."/>
            <person name="Sasakura Y."/>
            <person name="Shoguchi E."/>
            <person name="Ueno K."/>
            <person name="Yamada L."/>
            <person name="Matsumoto J."/>
            <person name="Wasserscheid J."/>
            <person name="Dewar K."/>
            <person name="Wiley G.B."/>
            <person name="Macmil S.L."/>
            <person name="Roe B.A."/>
            <person name="Zeller R.W."/>
            <person name="Hastings K.E."/>
            <person name="Lemaire P."/>
            <person name="Lindquist E."/>
            <person name="Endo T."/>
            <person name="Hotta K."/>
            <person name="Inaba K."/>
        </authorList>
    </citation>
    <scope>NUCLEOTIDE SEQUENCE [LARGE SCALE GENOMIC DNA]</scope>
    <source>
        <strain evidence="16">wild type</strain>
    </source>
</reference>
<dbReference type="SMART" id="SM00181">
    <property type="entry name" value="EGF"/>
    <property type="match status" value="4"/>
</dbReference>
<dbReference type="FunFam" id="2.10.25.10:FF:000009">
    <property type="entry name" value="Low-density lipoprotein receptor isoform 1"/>
    <property type="match status" value="1"/>
</dbReference>
<dbReference type="AlphaFoldDB" id="F6YEL1"/>
<dbReference type="GeneTree" id="ENSGT00940000164512"/>